<dbReference type="SUPFAM" id="SSF74788">
    <property type="entry name" value="Cullin repeat-like"/>
    <property type="match status" value="1"/>
</dbReference>
<organism evidence="3 5">
    <name type="scientific">Didymodactylos carnosus</name>
    <dbReference type="NCBI Taxonomy" id="1234261"/>
    <lineage>
        <taxon>Eukaryota</taxon>
        <taxon>Metazoa</taxon>
        <taxon>Spiralia</taxon>
        <taxon>Gnathifera</taxon>
        <taxon>Rotifera</taxon>
        <taxon>Eurotatoria</taxon>
        <taxon>Bdelloidea</taxon>
        <taxon>Philodinida</taxon>
        <taxon>Philodinidae</taxon>
        <taxon>Didymodactylos</taxon>
    </lineage>
</organism>
<dbReference type="GO" id="GO:0006511">
    <property type="term" value="P:ubiquitin-dependent protein catabolic process"/>
    <property type="evidence" value="ECO:0007669"/>
    <property type="project" value="InterPro"/>
</dbReference>
<dbReference type="Pfam" id="PF00888">
    <property type="entry name" value="Cullin"/>
    <property type="match status" value="1"/>
</dbReference>
<gene>
    <name evidence="3" type="ORF">GPM918_LOCUS27775</name>
    <name evidence="4" type="ORF">SRO942_LOCUS28162</name>
</gene>
<evidence type="ECO:0000259" key="2">
    <source>
        <dbReference type="Pfam" id="PF00888"/>
    </source>
</evidence>
<dbReference type="Proteomes" id="UP000681722">
    <property type="component" value="Unassembled WGS sequence"/>
</dbReference>
<evidence type="ECO:0000256" key="1">
    <source>
        <dbReference type="ARBA" id="ARBA00006019"/>
    </source>
</evidence>
<dbReference type="Gene3D" id="1.20.1310.10">
    <property type="entry name" value="Cullin Repeats"/>
    <property type="match status" value="1"/>
</dbReference>
<evidence type="ECO:0000313" key="3">
    <source>
        <dbReference type="EMBL" id="CAF1285641.1"/>
    </source>
</evidence>
<dbReference type="InterPro" id="IPR016159">
    <property type="entry name" value="Cullin_repeat-like_dom_sf"/>
</dbReference>
<dbReference type="EMBL" id="CAJOBC010029998">
    <property type="protein sequence ID" value="CAF4085587.1"/>
    <property type="molecule type" value="Genomic_DNA"/>
</dbReference>
<evidence type="ECO:0000313" key="5">
    <source>
        <dbReference type="Proteomes" id="UP000663829"/>
    </source>
</evidence>
<feature type="non-terminal residue" evidence="3">
    <location>
        <position position="1"/>
    </location>
</feature>
<dbReference type="AlphaFoldDB" id="A0A815CMH3"/>
<reference evidence="3" key="1">
    <citation type="submission" date="2021-02" db="EMBL/GenBank/DDBJ databases">
        <authorList>
            <person name="Nowell W R."/>
        </authorList>
    </citation>
    <scope>NUCLEOTIDE SEQUENCE</scope>
</reference>
<proteinExistence type="inferred from homology"/>
<dbReference type="InterPro" id="IPR001373">
    <property type="entry name" value="Cullin_N"/>
</dbReference>
<sequence>TLDFTNEAPWSTDISTLTFSKEYFEKQFLTDTEQYYKLEAANNLTSNSVMECLMILNGQLNKKEQRVTYLHSSTMKPLLDICTSAFSFDQLELVAEPAMSERGLSPL</sequence>
<name>A0A815CMH3_9BILA</name>
<comment type="caution">
    <text evidence="3">The sequence shown here is derived from an EMBL/GenBank/DDBJ whole genome shotgun (WGS) entry which is preliminary data.</text>
</comment>
<comment type="similarity">
    <text evidence="1">Belongs to the cullin family.</text>
</comment>
<dbReference type="EMBL" id="CAJNOQ010011808">
    <property type="protein sequence ID" value="CAF1285641.1"/>
    <property type="molecule type" value="Genomic_DNA"/>
</dbReference>
<accession>A0A815CMH3</accession>
<feature type="domain" description="Cullin N-terminal" evidence="2">
    <location>
        <begin position="21"/>
        <end position="95"/>
    </location>
</feature>
<protein>
    <recommendedName>
        <fullName evidence="2">Cullin N-terminal domain-containing protein</fullName>
    </recommendedName>
</protein>
<keyword evidence="5" id="KW-1185">Reference proteome</keyword>
<evidence type="ECO:0000313" key="4">
    <source>
        <dbReference type="EMBL" id="CAF4085587.1"/>
    </source>
</evidence>
<dbReference type="GO" id="GO:0031625">
    <property type="term" value="F:ubiquitin protein ligase binding"/>
    <property type="evidence" value="ECO:0007669"/>
    <property type="project" value="InterPro"/>
</dbReference>
<dbReference type="Proteomes" id="UP000663829">
    <property type="component" value="Unassembled WGS sequence"/>
</dbReference>